<evidence type="ECO:0000313" key="2">
    <source>
        <dbReference type="Proteomes" id="UP000830671"/>
    </source>
</evidence>
<gene>
    <name evidence="1" type="ORF">CLUP02_01078</name>
</gene>
<protein>
    <submittedName>
        <fullName evidence="1">Uncharacterized protein</fullName>
    </submittedName>
</protein>
<organism evidence="1 2">
    <name type="scientific">Colletotrichum lupini</name>
    <dbReference type="NCBI Taxonomy" id="145971"/>
    <lineage>
        <taxon>Eukaryota</taxon>
        <taxon>Fungi</taxon>
        <taxon>Dikarya</taxon>
        <taxon>Ascomycota</taxon>
        <taxon>Pezizomycotina</taxon>
        <taxon>Sordariomycetes</taxon>
        <taxon>Hypocreomycetidae</taxon>
        <taxon>Glomerellales</taxon>
        <taxon>Glomerellaceae</taxon>
        <taxon>Colletotrichum</taxon>
        <taxon>Colletotrichum acutatum species complex</taxon>
    </lineage>
</organism>
<dbReference type="GeneID" id="73335130"/>
<proteinExistence type="predicted"/>
<reference evidence="1" key="1">
    <citation type="journal article" date="2021" name="Mol. Plant Microbe Interact.">
        <title>Complete Genome Sequence of the Plant-Pathogenic Fungus Colletotrichum lupini.</title>
        <authorList>
            <person name="Baroncelli R."/>
            <person name="Pensec F."/>
            <person name="Da Lio D."/>
            <person name="Boufleur T."/>
            <person name="Vicente I."/>
            <person name="Sarrocco S."/>
            <person name="Picot A."/>
            <person name="Baraldi E."/>
            <person name="Sukno S."/>
            <person name="Thon M."/>
            <person name="Le Floch G."/>
        </authorList>
    </citation>
    <scope>NUCLEOTIDE SEQUENCE</scope>
    <source>
        <strain evidence="1">IMI 504893</strain>
    </source>
</reference>
<dbReference type="RefSeq" id="XP_049136077.1">
    <property type="nucleotide sequence ID" value="XM_049280120.1"/>
</dbReference>
<dbReference type="EMBL" id="CP019471">
    <property type="protein sequence ID" value="UQC74427.1"/>
    <property type="molecule type" value="Genomic_DNA"/>
</dbReference>
<accession>A0A9Q8SBL8</accession>
<evidence type="ECO:0000313" key="1">
    <source>
        <dbReference type="EMBL" id="UQC74427.1"/>
    </source>
</evidence>
<dbReference type="AlphaFoldDB" id="A0A9Q8SBL8"/>
<dbReference type="KEGG" id="clup:CLUP02_01078"/>
<keyword evidence="2" id="KW-1185">Reference proteome</keyword>
<dbReference type="Proteomes" id="UP000830671">
    <property type="component" value="Chromosome 1"/>
</dbReference>
<name>A0A9Q8SBL8_9PEZI</name>
<sequence>MTWTSPCLYSTSFFYFYFYFYNTSCTHPSTPKLSTASTGLERRKVLTLTNADLTDDYDTVEAIFGTVVARAATSDVVFDWLSPINPRFRALRHGGVVNVVFATRPACPVALEVLPPGFELFGRMVTMEKLKKIRPSNRQLRSRAAATANPTFTAVVNLTLAVVVIPTLAPVVKPSRDECYTHCYPYSWRTRLTRPQHARRRRRMYCLPRVSTILMRYLILICLCLSKTTEQQQYDSENILIYILPELITCFISLPQGVTPSSPPTSPWVTTFFPLSIYCLKTTT</sequence>